<keyword evidence="6" id="KW-0145">Chemotaxis</keyword>
<evidence type="ECO:0000256" key="10">
    <source>
        <dbReference type="ARBA" id="ARBA00023225"/>
    </source>
</evidence>
<keyword evidence="8" id="KW-0653">Protein transport</keyword>
<dbReference type="Gene3D" id="1.10.287.1700">
    <property type="match status" value="1"/>
</dbReference>
<keyword evidence="9" id="KW-0472">Membrane</keyword>
<dbReference type="InterPro" id="IPR012823">
    <property type="entry name" value="Flagell_FliJ"/>
</dbReference>
<keyword evidence="12" id="KW-0282">Flagellum</keyword>
<dbReference type="GO" id="GO:0044781">
    <property type="term" value="P:bacterial-type flagellum organization"/>
    <property type="evidence" value="ECO:0007669"/>
    <property type="project" value="UniProtKB-KW"/>
</dbReference>
<organism evidence="12 13">
    <name type="scientific">Planomonospora venezuelensis</name>
    <dbReference type="NCBI Taxonomy" id="1999"/>
    <lineage>
        <taxon>Bacteria</taxon>
        <taxon>Bacillati</taxon>
        <taxon>Actinomycetota</taxon>
        <taxon>Actinomycetes</taxon>
        <taxon>Streptosporangiales</taxon>
        <taxon>Streptosporangiaceae</taxon>
        <taxon>Planomonospora</taxon>
    </lineage>
</organism>
<dbReference type="InterPro" id="IPR053716">
    <property type="entry name" value="Flag_assembly_chemotaxis_eff"/>
</dbReference>
<evidence type="ECO:0000313" key="12">
    <source>
        <dbReference type="EMBL" id="MBB5967306.1"/>
    </source>
</evidence>
<dbReference type="Proteomes" id="UP000562352">
    <property type="component" value="Unassembled WGS sequence"/>
</dbReference>
<protein>
    <recommendedName>
        <fullName evidence="3">Flagellar FliJ protein</fullName>
    </recommendedName>
</protein>
<dbReference type="GO" id="GO:0006935">
    <property type="term" value="P:chemotaxis"/>
    <property type="evidence" value="ECO:0007669"/>
    <property type="project" value="UniProtKB-KW"/>
</dbReference>
<keyword evidence="4" id="KW-0813">Transport</keyword>
<keyword evidence="5" id="KW-1003">Cell membrane</keyword>
<feature type="region of interest" description="Disordered" evidence="11">
    <location>
        <begin position="95"/>
        <end position="145"/>
    </location>
</feature>
<dbReference type="Pfam" id="PF02050">
    <property type="entry name" value="FliJ"/>
    <property type="match status" value="1"/>
</dbReference>
<evidence type="ECO:0000256" key="8">
    <source>
        <dbReference type="ARBA" id="ARBA00022927"/>
    </source>
</evidence>
<evidence type="ECO:0000313" key="13">
    <source>
        <dbReference type="Proteomes" id="UP000562352"/>
    </source>
</evidence>
<keyword evidence="10" id="KW-1006">Bacterial flagellum protein export</keyword>
<comment type="subcellular location">
    <subcellularLocation>
        <location evidence="1">Cell membrane</location>
        <topology evidence="1">Peripheral membrane protein</topology>
        <orientation evidence="1">Cytoplasmic side</orientation>
    </subcellularLocation>
</comment>
<evidence type="ECO:0000256" key="4">
    <source>
        <dbReference type="ARBA" id="ARBA00022448"/>
    </source>
</evidence>
<evidence type="ECO:0000256" key="3">
    <source>
        <dbReference type="ARBA" id="ARBA00020392"/>
    </source>
</evidence>
<evidence type="ECO:0000256" key="2">
    <source>
        <dbReference type="ARBA" id="ARBA00010004"/>
    </source>
</evidence>
<reference evidence="12 13" key="1">
    <citation type="submission" date="2020-08" db="EMBL/GenBank/DDBJ databases">
        <title>Genomic Encyclopedia of Type Strains, Phase III (KMG-III): the genomes of soil and plant-associated and newly described type strains.</title>
        <authorList>
            <person name="Whitman W."/>
        </authorList>
    </citation>
    <scope>NUCLEOTIDE SEQUENCE [LARGE SCALE GENOMIC DNA]</scope>
    <source>
        <strain evidence="12 13">CECT 3303</strain>
    </source>
</reference>
<dbReference type="GO" id="GO:0005886">
    <property type="term" value="C:plasma membrane"/>
    <property type="evidence" value="ECO:0007669"/>
    <property type="project" value="UniProtKB-SubCell"/>
</dbReference>
<evidence type="ECO:0000256" key="5">
    <source>
        <dbReference type="ARBA" id="ARBA00022475"/>
    </source>
</evidence>
<dbReference type="EMBL" id="JACHJJ010000031">
    <property type="protein sequence ID" value="MBB5967306.1"/>
    <property type="molecule type" value="Genomic_DNA"/>
</dbReference>
<comment type="caution">
    <text evidence="12">The sequence shown here is derived from an EMBL/GenBank/DDBJ whole genome shotgun (WGS) entry which is preliminary data.</text>
</comment>
<sequence length="145" mass="16216">MSRFRLSSILRARKAQEDAAKGGVLRARSEARAAALQAEKHEIELQNRMIEPSPSDAAAFVAAMAARRAIAGELSIRRQQAEEAERRVGAKVENWSAASQRRRMVEKLAERHETARRQADAAAEQRAVDDLSTTRRPQTGKETRR</sequence>
<gene>
    <name evidence="12" type="ORF">FHS22_006608</name>
</gene>
<evidence type="ECO:0000256" key="9">
    <source>
        <dbReference type="ARBA" id="ARBA00023136"/>
    </source>
</evidence>
<keyword evidence="7" id="KW-1005">Bacterial flagellum biogenesis</keyword>
<keyword evidence="12" id="KW-0966">Cell projection</keyword>
<keyword evidence="12" id="KW-0969">Cilium</keyword>
<evidence type="ECO:0000256" key="1">
    <source>
        <dbReference type="ARBA" id="ARBA00004413"/>
    </source>
</evidence>
<feature type="compositionally biased region" description="Basic and acidic residues" evidence="11">
    <location>
        <begin position="103"/>
        <end position="119"/>
    </location>
</feature>
<dbReference type="GO" id="GO:0009288">
    <property type="term" value="C:bacterial-type flagellum"/>
    <property type="evidence" value="ECO:0007669"/>
    <property type="project" value="InterPro"/>
</dbReference>
<dbReference type="AlphaFoldDB" id="A0A841DJJ9"/>
<evidence type="ECO:0000256" key="7">
    <source>
        <dbReference type="ARBA" id="ARBA00022795"/>
    </source>
</evidence>
<proteinExistence type="inferred from homology"/>
<dbReference type="GO" id="GO:0071973">
    <property type="term" value="P:bacterial-type flagellum-dependent cell motility"/>
    <property type="evidence" value="ECO:0007669"/>
    <property type="project" value="InterPro"/>
</dbReference>
<dbReference type="GO" id="GO:0015031">
    <property type="term" value="P:protein transport"/>
    <property type="evidence" value="ECO:0007669"/>
    <property type="project" value="UniProtKB-KW"/>
</dbReference>
<dbReference type="RefSeq" id="WP_184948030.1">
    <property type="nucleotide sequence ID" value="NZ_BAAAWZ010000005.1"/>
</dbReference>
<evidence type="ECO:0000256" key="6">
    <source>
        <dbReference type="ARBA" id="ARBA00022500"/>
    </source>
</evidence>
<name>A0A841DJJ9_PLAVE</name>
<feature type="compositionally biased region" description="Basic and acidic residues" evidence="11">
    <location>
        <begin position="126"/>
        <end position="145"/>
    </location>
</feature>
<keyword evidence="13" id="KW-1185">Reference proteome</keyword>
<accession>A0A841DJJ9</accession>
<evidence type="ECO:0000256" key="11">
    <source>
        <dbReference type="SAM" id="MobiDB-lite"/>
    </source>
</evidence>
<comment type="similarity">
    <text evidence="2">Belongs to the FliJ family.</text>
</comment>